<evidence type="ECO:0000259" key="9">
    <source>
        <dbReference type="PROSITE" id="PS50867"/>
    </source>
</evidence>
<dbReference type="PROSITE" id="PS50867">
    <property type="entry name" value="PRE_SET"/>
    <property type="match status" value="1"/>
</dbReference>
<evidence type="ECO:0000256" key="4">
    <source>
        <dbReference type="ARBA" id="ARBA00022679"/>
    </source>
</evidence>
<dbReference type="GO" id="GO:0005634">
    <property type="term" value="C:nucleus"/>
    <property type="evidence" value="ECO:0007669"/>
    <property type="project" value="InterPro"/>
</dbReference>
<comment type="subcellular location">
    <subcellularLocation>
        <location evidence="1">Chromosome</location>
    </subcellularLocation>
</comment>
<dbReference type="AlphaFoldDB" id="A0A6J1PB47"/>
<reference evidence="12" key="1">
    <citation type="submission" date="2025-08" db="UniProtKB">
        <authorList>
            <consortium name="RefSeq"/>
        </authorList>
    </citation>
    <scope>IDENTIFICATION</scope>
</reference>
<dbReference type="SUPFAM" id="SSF82199">
    <property type="entry name" value="SET domain"/>
    <property type="match status" value="1"/>
</dbReference>
<dbReference type="PANTHER" id="PTHR46223:SF3">
    <property type="entry name" value="HISTONE-LYSINE N-METHYLTRANSFERASE SET-23"/>
    <property type="match status" value="1"/>
</dbReference>
<dbReference type="GO" id="GO:0005694">
    <property type="term" value="C:chromosome"/>
    <property type="evidence" value="ECO:0007669"/>
    <property type="project" value="UniProtKB-SubCell"/>
</dbReference>
<dbReference type="GO" id="GO:0008757">
    <property type="term" value="F:S-adenosylmethionine-dependent methyltransferase activity"/>
    <property type="evidence" value="ECO:0007669"/>
    <property type="project" value="UniProtKB-ARBA"/>
</dbReference>
<dbReference type="InterPro" id="IPR050973">
    <property type="entry name" value="H3K9_Histone-Lys_N-MTase"/>
</dbReference>
<dbReference type="Pfam" id="PF00856">
    <property type="entry name" value="SET"/>
    <property type="match status" value="1"/>
</dbReference>
<dbReference type="InterPro" id="IPR001214">
    <property type="entry name" value="SET_dom"/>
</dbReference>
<keyword evidence="3" id="KW-0489">Methyltransferase</keyword>
<dbReference type="GO" id="GO:0008270">
    <property type="term" value="F:zinc ion binding"/>
    <property type="evidence" value="ECO:0007669"/>
    <property type="project" value="InterPro"/>
</dbReference>
<dbReference type="SMART" id="SM00317">
    <property type="entry name" value="SET"/>
    <property type="match status" value="1"/>
</dbReference>
<dbReference type="KEGG" id="bany:112058459"/>
<dbReference type="PANTHER" id="PTHR46223">
    <property type="entry name" value="HISTONE-LYSINE N-METHYLTRANSFERASE SUV39H"/>
    <property type="match status" value="1"/>
</dbReference>
<name>A0A6J1PB47_BICAN</name>
<sequence>MIDSYAHATFDVMYVSENIPGPTEETLEGSDIARNFNSQLTHCCTCNDKCLQDCCECLKISGGANYTLIQNHTKGVYIMNRKNNVTCTYPVIECSELCRCSDNCGNRLVQKGPINSLYVKPSENKLKGLGLYTNTYIPKGSFICEYAGEVLTKSQAMSRYHYNEKHGRMNYIFCLNEHVAGKTTQMYIDPSSFGNIGRYINHSCEPNCEIVPVRFYYPLPRLAVFSLLDIQPESEITFDYGSDDINNCVSEVTRKLCYCSSNKCKGFMPYLPC</sequence>
<evidence type="ECO:0000256" key="7">
    <source>
        <dbReference type="ARBA" id="ARBA00022833"/>
    </source>
</evidence>
<dbReference type="PROSITE" id="PS50868">
    <property type="entry name" value="POST_SET"/>
    <property type="match status" value="1"/>
</dbReference>
<dbReference type="RefSeq" id="XP_023955080.2">
    <property type="nucleotide sequence ID" value="XM_024099312.2"/>
</dbReference>
<dbReference type="GO" id="GO:0032259">
    <property type="term" value="P:methylation"/>
    <property type="evidence" value="ECO:0007669"/>
    <property type="project" value="UniProtKB-KW"/>
</dbReference>
<evidence type="ECO:0000259" key="8">
    <source>
        <dbReference type="PROSITE" id="PS50280"/>
    </source>
</evidence>
<dbReference type="Proteomes" id="UP001652582">
    <property type="component" value="Chromosome 4"/>
</dbReference>
<accession>A0A6J1PB47</accession>
<keyword evidence="6" id="KW-0479">Metal-binding</keyword>
<keyword evidence="7" id="KW-0862">Zinc</keyword>
<keyword evidence="5" id="KW-0949">S-adenosyl-L-methionine</keyword>
<dbReference type="GeneID" id="112058459"/>
<feature type="domain" description="Pre-SET" evidence="9">
    <location>
        <begin position="42"/>
        <end position="112"/>
    </location>
</feature>
<keyword evidence="4" id="KW-0808">Transferase</keyword>
<evidence type="ECO:0000259" key="10">
    <source>
        <dbReference type="PROSITE" id="PS50868"/>
    </source>
</evidence>
<evidence type="ECO:0000256" key="1">
    <source>
        <dbReference type="ARBA" id="ARBA00004286"/>
    </source>
</evidence>
<dbReference type="GO" id="GO:0042054">
    <property type="term" value="F:histone methyltransferase activity"/>
    <property type="evidence" value="ECO:0007669"/>
    <property type="project" value="InterPro"/>
</dbReference>
<evidence type="ECO:0000313" key="11">
    <source>
        <dbReference type="Proteomes" id="UP001652582"/>
    </source>
</evidence>
<evidence type="ECO:0000256" key="5">
    <source>
        <dbReference type="ARBA" id="ARBA00022691"/>
    </source>
</evidence>
<keyword evidence="2" id="KW-0158">Chromosome</keyword>
<evidence type="ECO:0000256" key="3">
    <source>
        <dbReference type="ARBA" id="ARBA00022603"/>
    </source>
</evidence>
<dbReference type="GO" id="GO:0008170">
    <property type="term" value="F:N-methyltransferase activity"/>
    <property type="evidence" value="ECO:0007669"/>
    <property type="project" value="UniProtKB-ARBA"/>
</dbReference>
<protein>
    <submittedName>
        <fullName evidence="12">Histone-lysine N-methyltransferase SETMAR</fullName>
    </submittedName>
</protein>
<evidence type="ECO:0000256" key="2">
    <source>
        <dbReference type="ARBA" id="ARBA00022454"/>
    </source>
</evidence>
<feature type="domain" description="SET" evidence="8">
    <location>
        <begin position="115"/>
        <end position="241"/>
    </location>
</feature>
<evidence type="ECO:0000313" key="12">
    <source>
        <dbReference type="RefSeq" id="XP_023955080.2"/>
    </source>
</evidence>
<keyword evidence="11" id="KW-1185">Reference proteome</keyword>
<organism evidence="11 12">
    <name type="scientific">Bicyclus anynana</name>
    <name type="common">Squinting bush brown butterfly</name>
    <dbReference type="NCBI Taxonomy" id="110368"/>
    <lineage>
        <taxon>Eukaryota</taxon>
        <taxon>Metazoa</taxon>
        <taxon>Ecdysozoa</taxon>
        <taxon>Arthropoda</taxon>
        <taxon>Hexapoda</taxon>
        <taxon>Insecta</taxon>
        <taxon>Pterygota</taxon>
        <taxon>Neoptera</taxon>
        <taxon>Endopterygota</taxon>
        <taxon>Lepidoptera</taxon>
        <taxon>Glossata</taxon>
        <taxon>Ditrysia</taxon>
        <taxon>Papilionoidea</taxon>
        <taxon>Nymphalidae</taxon>
        <taxon>Satyrinae</taxon>
        <taxon>Satyrini</taxon>
        <taxon>Mycalesina</taxon>
        <taxon>Bicyclus</taxon>
    </lineage>
</organism>
<dbReference type="OrthoDB" id="308383at2759"/>
<gene>
    <name evidence="12" type="primary">LOC112058459</name>
</gene>
<proteinExistence type="predicted"/>
<dbReference type="InterPro" id="IPR003616">
    <property type="entry name" value="Post-SET_dom"/>
</dbReference>
<evidence type="ECO:0000256" key="6">
    <source>
        <dbReference type="ARBA" id="ARBA00022723"/>
    </source>
</evidence>
<feature type="domain" description="Post-SET" evidence="10">
    <location>
        <begin position="253"/>
        <end position="269"/>
    </location>
</feature>
<dbReference type="PROSITE" id="PS50280">
    <property type="entry name" value="SET"/>
    <property type="match status" value="1"/>
</dbReference>
<dbReference type="InterPro" id="IPR046341">
    <property type="entry name" value="SET_dom_sf"/>
</dbReference>
<dbReference type="InterPro" id="IPR007728">
    <property type="entry name" value="Pre-SET_dom"/>
</dbReference>
<dbReference type="Gene3D" id="2.170.270.10">
    <property type="entry name" value="SET domain"/>
    <property type="match status" value="1"/>
</dbReference>